<evidence type="ECO:0000256" key="2">
    <source>
        <dbReference type="ARBA" id="ARBA00022692"/>
    </source>
</evidence>
<dbReference type="EMBL" id="JAQJAC010000006">
    <property type="protein sequence ID" value="KAJ5580925.1"/>
    <property type="molecule type" value="Genomic_DNA"/>
</dbReference>
<keyword evidence="5" id="KW-0472">Membrane</keyword>
<keyword evidence="2" id="KW-0812">Transmembrane</keyword>
<evidence type="ECO:0000256" key="7">
    <source>
        <dbReference type="SAM" id="SignalP"/>
    </source>
</evidence>
<evidence type="ECO:0000313" key="9">
    <source>
        <dbReference type="EMBL" id="KAJ5580925.1"/>
    </source>
</evidence>
<keyword evidence="10" id="KW-1185">Reference proteome</keyword>
<reference evidence="9 10" key="1">
    <citation type="journal article" date="2023" name="IMA Fungus">
        <title>Comparative genomic study of the Penicillium genus elucidates a diverse pangenome and 15 lateral gene transfer events.</title>
        <authorList>
            <person name="Petersen C."/>
            <person name="Sorensen T."/>
            <person name="Nielsen M.R."/>
            <person name="Sondergaard T.E."/>
            <person name="Sorensen J.L."/>
            <person name="Fitzpatrick D.A."/>
            <person name="Frisvad J.C."/>
            <person name="Nielsen K.L."/>
        </authorList>
    </citation>
    <scope>NUCLEOTIDE SEQUENCE [LARGE SCALE GENOMIC DNA]</scope>
    <source>
        <strain evidence="9 10">IBT 29057</strain>
    </source>
</reference>
<proteinExistence type="predicted"/>
<protein>
    <recommendedName>
        <fullName evidence="8">ER membrane protein complex subunit 7 beta-sandwich domain-containing protein</fullName>
    </recommendedName>
</protein>
<dbReference type="PANTHER" id="PTHR13605">
    <property type="entry name" value="ER MEMBRANE PROTEIN COMPLEX SUBUNIT 7"/>
    <property type="match status" value="1"/>
</dbReference>
<evidence type="ECO:0000256" key="1">
    <source>
        <dbReference type="ARBA" id="ARBA00004167"/>
    </source>
</evidence>
<feature type="compositionally biased region" description="Low complexity" evidence="6">
    <location>
        <begin position="244"/>
        <end position="265"/>
    </location>
</feature>
<dbReference type="Proteomes" id="UP001216150">
    <property type="component" value="Unassembled WGS sequence"/>
</dbReference>
<dbReference type="PANTHER" id="PTHR13605:SF4">
    <property type="entry name" value="ER MEMBRANE PROTEIN COMPLEX SUBUNIT 7"/>
    <property type="match status" value="1"/>
</dbReference>
<evidence type="ECO:0000256" key="6">
    <source>
        <dbReference type="SAM" id="MobiDB-lite"/>
    </source>
</evidence>
<accession>A0AAD6DIP0</accession>
<dbReference type="InterPro" id="IPR019008">
    <property type="entry name" value="Beta_sandwich_EMC7"/>
</dbReference>
<comment type="caution">
    <text evidence="9">The sequence shown here is derived from an EMBL/GenBank/DDBJ whole genome shotgun (WGS) entry which is preliminary data.</text>
</comment>
<dbReference type="InterPro" id="IPR039163">
    <property type="entry name" value="EMC7"/>
</dbReference>
<evidence type="ECO:0000256" key="5">
    <source>
        <dbReference type="ARBA" id="ARBA00023136"/>
    </source>
</evidence>
<dbReference type="Pfam" id="PF09430">
    <property type="entry name" value="EMC7_beta-sandw"/>
    <property type="match status" value="1"/>
</dbReference>
<keyword evidence="3 7" id="KW-0732">Signal</keyword>
<dbReference type="AlphaFoldDB" id="A0AAD6DIP0"/>
<feature type="signal peptide" evidence="7">
    <location>
        <begin position="1"/>
        <end position="15"/>
    </location>
</feature>
<evidence type="ECO:0000256" key="3">
    <source>
        <dbReference type="ARBA" id="ARBA00022729"/>
    </source>
</evidence>
<evidence type="ECO:0000259" key="8">
    <source>
        <dbReference type="Pfam" id="PF09430"/>
    </source>
</evidence>
<feature type="domain" description="ER membrane protein complex subunit 7 beta-sandwich" evidence="8">
    <location>
        <begin position="29"/>
        <end position="161"/>
    </location>
</feature>
<evidence type="ECO:0000313" key="10">
    <source>
        <dbReference type="Proteomes" id="UP001216150"/>
    </source>
</evidence>
<organism evidence="9 10">
    <name type="scientific">Penicillium hetheringtonii</name>
    <dbReference type="NCBI Taxonomy" id="911720"/>
    <lineage>
        <taxon>Eukaryota</taxon>
        <taxon>Fungi</taxon>
        <taxon>Dikarya</taxon>
        <taxon>Ascomycota</taxon>
        <taxon>Pezizomycotina</taxon>
        <taxon>Eurotiomycetes</taxon>
        <taxon>Eurotiomycetidae</taxon>
        <taxon>Eurotiales</taxon>
        <taxon>Aspergillaceae</taxon>
        <taxon>Penicillium</taxon>
    </lineage>
</organism>
<dbReference type="GO" id="GO:0072546">
    <property type="term" value="C:EMC complex"/>
    <property type="evidence" value="ECO:0007669"/>
    <property type="project" value="TreeGrafter"/>
</dbReference>
<evidence type="ECO:0000256" key="4">
    <source>
        <dbReference type="ARBA" id="ARBA00022989"/>
    </source>
</evidence>
<feature type="chain" id="PRO_5041976242" description="ER membrane protein complex subunit 7 beta-sandwich domain-containing protein" evidence="7">
    <location>
        <begin position="16"/>
        <end position="265"/>
    </location>
</feature>
<comment type="subcellular location">
    <subcellularLocation>
        <location evidence="1">Membrane</location>
        <topology evidence="1">Single-pass membrane protein</topology>
    </subcellularLocation>
</comment>
<sequence>MLLLIFTLLVNLAAASLTINIPPSTHLPNPNVLPATTHATLTTSNQEHILSASLTRSSTLVFRNIPSGHPESYLLDIRSSEYVFAPYRVDVAADGSILGVWETFRGNPWDNRGAEKYVVDVANKRTVNVIVEAKVLGRKNFYEERAKFSPLSLVKNPMILLAIVALVFTLGMPKLMENSTYFAYSDFSSIFFLQVLIKSVDPEMRAEFEQQQRASPISGAGSAMAGGGFDLAGWMAGTAPSPMANAEGATGATGREAGGNARRRA</sequence>
<feature type="region of interest" description="Disordered" evidence="6">
    <location>
        <begin position="242"/>
        <end position="265"/>
    </location>
</feature>
<gene>
    <name evidence="9" type="ORF">N7450_007226</name>
</gene>
<keyword evidence="4" id="KW-1133">Transmembrane helix</keyword>
<name>A0AAD6DIP0_9EURO</name>